<evidence type="ECO:0000259" key="1">
    <source>
        <dbReference type="Pfam" id="PF02624"/>
    </source>
</evidence>
<dbReference type="Gene3D" id="3.30.160.660">
    <property type="match status" value="1"/>
</dbReference>
<dbReference type="PANTHER" id="PTHR37809:SF1">
    <property type="entry name" value="RIBOSOMAL PROTEIN S12 METHYLTHIOTRANSFERASE ACCESSORY FACTOR YCAO"/>
    <property type="match status" value="1"/>
</dbReference>
<dbReference type="OrthoDB" id="2379922at2"/>
<proteinExistence type="predicted"/>
<feature type="domain" description="YcaO" evidence="1">
    <location>
        <begin position="81"/>
        <end position="405"/>
    </location>
</feature>
<dbReference type="Proteomes" id="UP000323856">
    <property type="component" value="Unassembled WGS sequence"/>
</dbReference>
<dbReference type="InterPro" id="IPR027624">
    <property type="entry name" value="TOMM_cyclo_SagD"/>
</dbReference>
<dbReference type="AlphaFoldDB" id="A0A5B0E5R1"/>
<accession>A0A5B0E5R1</accession>
<gene>
    <name evidence="2" type="ORF">FQ154_16330</name>
</gene>
<sequence>MNKEKIMGSQQDLGQLAELDQLVGPLGVVNGISRLPNHAGEPGFPIYIARIGDLNSISANVQESTDGASTRGQIDGAGGAIDPVKASKLCVAEALERYASCVVPEEQIIWATSDDLGDQAIDIRRFPECSPTELANPRSVHAPIDPTAPIRWVKGWSLTHRRPVYVPAVSTWLHIRARTEAERFTMPISTGCATHSSLSQAIINGLGEVIERDAIALTWLQKIPWPRLEIDVTDERLAPFLDKYNNSHVRTEFFNATTDVGVPTFYSVDLTPDNKVLGQMVMCNTSLDPVDSVAKMLRESASSRIAMQAQRQRPADVDEFTSVFHGASYMGEPDQASEFDFLLKNTRSEKLSSIPNMLSGDPEQDLEDMVARLAAIGAEAVVVEITTDEARRAGFRVVRVIVPELMPLSFVHTGRYLAHPRLYEAPKTMGYTSHPEEQINPLPQPFA</sequence>
<dbReference type="NCBIfam" id="TIGR03604">
    <property type="entry name" value="TOMM_cyclo_SagD"/>
    <property type="match status" value="1"/>
</dbReference>
<name>A0A5B0E5R1_9MICC</name>
<organism evidence="2 3">
    <name type="scientific">Paeniglutamicibacter gangotriensis</name>
    <dbReference type="NCBI Taxonomy" id="254787"/>
    <lineage>
        <taxon>Bacteria</taxon>
        <taxon>Bacillati</taxon>
        <taxon>Actinomycetota</taxon>
        <taxon>Actinomycetes</taxon>
        <taxon>Micrococcales</taxon>
        <taxon>Micrococcaceae</taxon>
        <taxon>Paeniglutamicibacter</taxon>
    </lineage>
</organism>
<reference evidence="2 3" key="1">
    <citation type="submission" date="2019-07" db="EMBL/GenBank/DDBJ databases">
        <title>Analysis of the biochemical properties, biological activity and biotechnological potential of siderophores and biosurfactants produced by Antarctic psychrotolerant bacteria.</title>
        <authorList>
            <person name="Styczynski M."/>
            <person name="Krucon T."/>
            <person name="Decewicz P."/>
            <person name="Dziewit L."/>
        </authorList>
    </citation>
    <scope>NUCLEOTIDE SEQUENCE [LARGE SCALE GENOMIC DNA]</scope>
    <source>
        <strain evidence="2 3">ANT_H27</strain>
    </source>
</reference>
<comment type="caution">
    <text evidence="2">The sequence shown here is derived from an EMBL/GenBank/DDBJ whole genome shotgun (WGS) entry which is preliminary data.</text>
</comment>
<dbReference type="InterPro" id="IPR003776">
    <property type="entry name" value="YcaO-like_dom"/>
</dbReference>
<evidence type="ECO:0000313" key="3">
    <source>
        <dbReference type="Proteomes" id="UP000323856"/>
    </source>
</evidence>
<evidence type="ECO:0000313" key="2">
    <source>
        <dbReference type="EMBL" id="KAA0974203.1"/>
    </source>
</evidence>
<dbReference type="Pfam" id="PF02624">
    <property type="entry name" value="YcaO"/>
    <property type="match status" value="1"/>
</dbReference>
<protein>
    <submittedName>
        <fullName evidence="2">Cytoplasmic protein</fullName>
    </submittedName>
</protein>
<dbReference type="EMBL" id="VOBL01000020">
    <property type="protein sequence ID" value="KAA0974203.1"/>
    <property type="molecule type" value="Genomic_DNA"/>
</dbReference>
<dbReference type="Gene3D" id="3.30.1330.230">
    <property type="match status" value="1"/>
</dbReference>
<dbReference type="PANTHER" id="PTHR37809">
    <property type="entry name" value="RIBOSOMAL PROTEIN S12 METHYLTHIOTRANSFERASE ACCESSORY FACTOR YCAO"/>
    <property type="match status" value="1"/>
</dbReference>
<dbReference type="Gene3D" id="3.30.40.250">
    <property type="match status" value="1"/>
</dbReference>